<feature type="compositionally biased region" description="Basic residues" evidence="1">
    <location>
        <begin position="142"/>
        <end position="151"/>
    </location>
</feature>
<evidence type="ECO:0000313" key="2">
    <source>
        <dbReference type="EMBL" id="CAK0807058.1"/>
    </source>
</evidence>
<feature type="compositionally biased region" description="Basic residues" evidence="1">
    <location>
        <begin position="40"/>
        <end position="54"/>
    </location>
</feature>
<feature type="region of interest" description="Disordered" evidence="1">
    <location>
        <begin position="1"/>
        <end position="345"/>
    </location>
</feature>
<protein>
    <submittedName>
        <fullName evidence="2">Uncharacterized protein</fullName>
    </submittedName>
</protein>
<feature type="compositionally biased region" description="Basic and acidic residues" evidence="1">
    <location>
        <begin position="10"/>
        <end position="25"/>
    </location>
</feature>
<feature type="compositionally biased region" description="Basic residues" evidence="1">
    <location>
        <begin position="267"/>
        <end position="285"/>
    </location>
</feature>
<name>A0ABN9QLR4_9DINO</name>
<dbReference type="EMBL" id="CAUYUJ010003836">
    <property type="protein sequence ID" value="CAK0807058.1"/>
    <property type="molecule type" value="Genomic_DNA"/>
</dbReference>
<feature type="compositionally biased region" description="Basic residues" evidence="1">
    <location>
        <begin position="322"/>
        <end position="334"/>
    </location>
</feature>
<organism evidence="2 3">
    <name type="scientific">Prorocentrum cordatum</name>
    <dbReference type="NCBI Taxonomy" id="2364126"/>
    <lineage>
        <taxon>Eukaryota</taxon>
        <taxon>Sar</taxon>
        <taxon>Alveolata</taxon>
        <taxon>Dinophyceae</taxon>
        <taxon>Prorocentrales</taxon>
        <taxon>Prorocentraceae</taxon>
        <taxon>Prorocentrum</taxon>
    </lineage>
</organism>
<feature type="compositionally biased region" description="Low complexity" evidence="1">
    <location>
        <begin position="310"/>
        <end position="321"/>
    </location>
</feature>
<feature type="compositionally biased region" description="Basic and acidic residues" evidence="1">
    <location>
        <begin position="241"/>
        <end position="255"/>
    </location>
</feature>
<feature type="compositionally biased region" description="Basic and acidic residues" evidence="1">
    <location>
        <begin position="85"/>
        <end position="99"/>
    </location>
</feature>
<accession>A0ABN9QLR4</accession>
<comment type="caution">
    <text evidence="2">The sequence shown here is derived from an EMBL/GenBank/DDBJ whole genome shotgun (WGS) entry which is preliminary data.</text>
</comment>
<gene>
    <name evidence="2" type="ORF">PCOR1329_LOCUS13056</name>
</gene>
<reference evidence="2" key="1">
    <citation type="submission" date="2023-10" db="EMBL/GenBank/DDBJ databases">
        <authorList>
            <person name="Chen Y."/>
            <person name="Shah S."/>
            <person name="Dougan E. K."/>
            <person name="Thang M."/>
            <person name="Chan C."/>
        </authorList>
    </citation>
    <scope>NUCLEOTIDE SEQUENCE [LARGE SCALE GENOMIC DNA]</scope>
</reference>
<evidence type="ECO:0000313" key="3">
    <source>
        <dbReference type="Proteomes" id="UP001189429"/>
    </source>
</evidence>
<keyword evidence="3" id="KW-1185">Reference proteome</keyword>
<sequence length="402" mass="43944">MDGGAEASADADKTGNKTPMRESNRQRIKASRKNTCEKKVGKKDKKLKKGKKAGKSPVDDEESRQRKASPCNSASPKRATSISSEGKDSPIRRKREQAGRAKGASSDDGTHSRLESSPKNVEATKRSQASHKNRCEKMVGKTSKKLKKGNKALKTPAHLEKRRQTKKAASSSSEGNEHPTRRKGKRTAGRASGSSPDGRTNSVLESPPKNEEARGKVSVEATKQAATLMDGTRNSDYTPPPKRERSIRAAEKQARTADGADGDARRHSERRRSGSSRGHGRRRSGRSCEDGLGRESVEATACRRRRRKSSSNASSRPGRASSGRRRSRRSRSPRRGTGGDGRRGLDTVVEKYAAMGEDELMKLGPTRLVECFKLLILGRLLLLPTTHMARCGTPTPRRWGSC</sequence>
<dbReference type="Proteomes" id="UP001189429">
    <property type="component" value="Unassembled WGS sequence"/>
</dbReference>
<evidence type="ECO:0000256" key="1">
    <source>
        <dbReference type="SAM" id="MobiDB-lite"/>
    </source>
</evidence>
<feature type="compositionally biased region" description="Basic and acidic residues" evidence="1">
    <location>
        <begin position="208"/>
        <end position="217"/>
    </location>
</feature>
<proteinExistence type="predicted"/>
<feature type="compositionally biased region" description="Polar residues" evidence="1">
    <location>
        <begin position="192"/>
        <end position="204"/>
    </location>
</feature>
<feature type="compositionally biased region" description="Polar residues" evidence="1">
    <location>
        <begin position="70"/>
        <end position="84"/>
    </location>
</feature>
<feature type="compositionally biased region" description="Basic and acidic residues" evidence="1">
    <location>
        <begin position="286"/>
        <end position="297"/>
    </location>
</feature>